<gene>
    <name evidence="3" type="ORF">A3B51_00170</name>
</gene>
<dbReference type="PANTHER" id="PTHR23422:SF9">
    <property type="entry name" value="ZN-DEPENDENT HYDROLASE"/>
    <property type="match status" value="1"/>
</dbReference>
<sequence>MSTIKTFKIPSKILKTLTANEQKLLPILIEAVKNADKIFARQENNKYKGANFYPHDVSREKIESAARLNHKILSPFTIVKRDKSQKLTAVDFHIEYASFIAPIAALLEKAADLSQNRSFKNYLMVLAKSLVDGNYQKADIAWLEVKDSNLDIIIGPHERYLDKLFFIKRAYQANVGIIDSSLTNKAKLVRDILYTTTGQRPHRITPPSIVDMQVQHCLVFSGFLARALFNRQHLPSDSDTTQRYGSRIIGYLSAIDYKFEKLIYPIFNAVFAKSFKASYSVDLLKRGNYYYVLLTAIAQQLHRYQNSRLRLKELFPVIDEANCVASGIAHAKHLVLKGVIDQKELEAIIISIICWIFAEWILNKKTNIREDYLRGDALTFNFLLRQGALQEKEGISWPNFAKIFFELENLAVIFVRLLEEGEYHDAQEFISKYLAFEQFKSFDKRLSQIEPL</sequence>
<dbReference type="EMBL" id="MFBQ01000026">
    <property type="protein sequence ID" value="OGE04574.1"/>
    <property type="molecule type" value="Genomic_DNA"/>
</dbReference>
<keyword evidence="1" id="KW-0479">Metal-binding</keyword>
<evidence type="ECO:0000313" key="4">
    <source>
        <dbReference type="Proteomes" id="UP000176780"/>
    </source>
</evidence>
<evidence type="ECO:0000313" key="3">
    <source>
        <dbReference type="EMBL" id="OGE04574.1"/>
    </source>
</evidence>
<dbReference type="PANTHER" id="PTHR23422">
    <property type="entry name" value="DIPEPTIDYL PEPTIDASE III-RELATED"/>
    <property type="match status" value="1"/>
</dbReference>
<dbReference type="AlphaFoldDB" id="A0A1F5HKH7"/>
<proteinExistence type="predicted"/>
<accession>A0A1F5HKH7</accession>
<dbReference type="Gene3D" id="3.30.540.30">
    <property type="match status" value="1"/>
</dbReference>
<protein>
    <submittedName>
        <fullName evidence="3">Uncharacterized protein</fullName>
    </submittedName>
</protein>
<evidence type="ECO:0000256" key="1">
    <source>
        <dbReference type="ARBA" id="ARBA00022723"/>
    </source>
</evidence>
<dbReference type="Proteomes" id="UP000176780">
    <property type="component" value="Unassembled WGS sequence"/>
</dbReference>
<dbReference type="GO" id="GO:0005737">
    <property type="term" value="C:cytoplasm"/>
    <property type="evidence" value="ECO:0007669"/>
    <property type="project" value="TreeGrafter"/>
</dbReference>
<comment type="caution">
    <text evidence="3">The sequence shown here is derived from an EMBL/GenBank/DDBJ whole genome shotgun (WGS) entry which is preliminary data.</text>
</comment>
<name>A0A1F5HKH7_9BACT</name>
<dbReference type="GO" id="GO:0008239">
    <property type="term" value="F:dipeptidyl-peptidase activity"/>
    <property type="evidence" value="ECO:0007669"/>
    <property type="project" value="TreeGrafter"/>
</dbReference>
<dbReference type="STRING" id="1797727.A3B51_00170"/>
<keyword evidence="2" id="KW-0378">Hydrolase</keyword>
<dbReference type="GO" id="GO:0046872">
    <property type="term" value="F:metal ion binding"/>
    <property type="evidence" value="ECO:0007669"/>
    <property type="project" value="UniProtKB-KW"/>
</dbReference>
<reference evidence="3 4" key="1">
    <citation type="journal article" date="2016" name="Nat. Commun.">
        <title>Thousands of microbial genomes shed light on interconnected biogeochemical processes in an aquifer system.</title>
        <authorList>
            <person name="Anantharaman K."/>
            <person name="Brown C.T."/>
            <person name="Hug L.A."/>
            <person name="Sharon I."/>
            <person name="Castelle C.J."/>
            <person name="Probst A.J."/>
            <person name="Thomas B.C."/>
            <person name="Singh A."/>
            <person name="Wilkins M.J."/>
            <person name="Karaoz U."/>
            <person name="Brodie E.L."/>
            <person name="Williams K.H."/>
            <person name="Hubbard S.S."/>
            <person name="Banfield J.F."/>
        </authorList>
    </citation>
    <scope>NUCLEOTIDE SEQUENCE [LARGE SCALE GENOMIC DNA]</scope>
</reference>
<organism evidence="3 4">
    <name type="scientific">Candidatus Curtissbacteria bacterium RIFCSPLOWO2_01_FULL_41_18</name>
    <dbReference type="NCBI Taxonomy" id="1797727"/>
    <lineage>
        <taxon>Bacteria</taxon>
        <taxon>Candidatus Curtissiibacteriota</taxon>
    </lineage>
</organism>
<evidence type="ECO:0000256" key="2">
    <source>
        <dbReference type="ARBA" id="ARBA00022801"/>
    </source>
</evidence>
<dbReference type="InterPro" id="IPR039461">
    <property type="entry name" value="Peptidase_M49"/>
</dbReference>